<dbReference type="RefSeq" id="WP_099198239.1">
    <property type="nucleotide sequence ID" value="NZ_JBIRXA010000015.1"/>
</dbReference>
<evidence type="ECO:0000313" key="1">
    <source>
        <dbReference type="EMBL" id="PHQ52461.1"/>
    </source>
</evidence>
<reference evidence="1 2" key="1">
    <citation type="journal article" date="2017" name="Biochemistry">
        <title>Identification of the Biosynthetic Pathway for the Antibiotic Bicyclomycin.</title>
        <authorList>
            <person name="Patteson J."/>
            <person name="Cai W."/>
            <person name="Johnson R.A."/>
            <person name="Santa Maria K."/>
            <person name="Li B."/>
        </authorList>
    </citation>
    <scope>NUCLEOTIDE SEQUENCE [LARGE SCALE GENOMIC DNA]</scope>
    <source>
        <strain evidence="1 2">ATCC 21532</strain>
    </source>
</reference>
<dbReference type="AlphaFoldDB" id="A0A2G1XMQ9"/>
<name>A0A2G1XMQ9_STRCJ</name>
<dbReference type="EMBL" id="NHZO01000081">
    <property type="protein sequence ID" value="PHQ52461.1"/>
    <property type="molecule type" value="Genomic_DNA"/>
</dbReference>
<accession>A0A2G1XMQ9</accession>
<dbReference type="Pfam" id="PF19680">
    <property type="entry name" value="DUF6182"/>
    <property type="match status" value="1"/>
</dbReference>
<keyword evidence="2" id="KW-1185">Reference proteome</keyword>
<organism evidence="1 2">
    <name type="scientific">Streptomyces cinnamoneus</name>
    <name type="common">Streptoverticillium cinnamoneum</name>
    <dbReference type="NCBI Taxonomy" id="53446"/>
    <lineage>
        <taxon>Bacteria</taxon>
        <taxon>Bacillati</taxon>
        <taxon>Actinomycetota</taxon>
        <taxon>Actinomycetes</taxon>
        <taxon>Kitasatosporales</taxon>
        <taxon>Streptomycetaceae</taxon>
        <taxon>Streptomyces</taxon>
        <taxon>Streptomyces cinnamoneus group</taxon>
    </lineage>
</organism>
<dbReference type="Proteomes" id="UP000222531">
    <property type="component" value="Unassembled WGS sequence"/>
</dbReference>
<sequence length="207" mass="22956">MCATGSGGGVAAIAVLHEVVPEEFASSVLEFTAALSEEERRCWLGEHTRTRYLVGNPANLAGRLPPTTAHRDGRVAWYREDPRTGHRELRLLLRALRGELPADPPPYVLHVPRGLPEPDRARSPRSWRITVDVRDLTLPGYLVHLGHTLSEPAITGVLRAGDRIAVHHTRRLTPPAGGHAYLRVHRDTDDPRRLRAYAVLADESAHD</sequence>
<protein>
    <submittedName>
        <fullName evidence="1">Uncharacterized protein</fullName>
    </submittedName>
</protein>
<comment type="caution">
    <text evidence="1">The sequence shown here is derived from an EMBL/GenBank/DDBJ whole genome shotgun (WGS) entry which is preliminary data.</text>
</comment>
<dbReference type="OrthoDB" id="4338055at2"/>
<evidence type="ECO:0000313" key="2">
    <source>
        <dbReference type="Proteomes" id="UP000222531"/>
    </source>
</evidence>
<gene>
    <name evidence="1" type="ORF">BLA24_06665</name>
</gene>
<dbReference type="InterPro" id="IPR045754">
    <property type="entry name" value="DUF6182"/>
</dbReference>
<proteinExistence type="predicted"/>